<feature type="transmembrane region" description="Helical" evidence="1">
    <location>
        <begin position="6"/>
        <end position="27"/>
    </location>
</feature>
<proteinExistence type="predicted"/>
<sequence>MNKKWVWSTFFCTSSIITAIMIFNYVIDPFQFYKIHQNNSLYWSEQRWQLAGLAKNHHYDTIVLGTSMTENFIPSEINDTFAQSETMKLSISGSTSYEQRKMAEVAFHHNKVDRVIWGIDFTSLSYDKDYAKEQFPTFLYDQHIWNDYQYLFNLTTIKYSLYTLLYKEGKPNLATTFSTLSRLEDKPKQDGLNFLYYWGDHYTYGEEIVLEDYRNTLWSDKEKYDEFIEDLSFEKLKENIDHNIIPVIKENPDTTFYLFYPPYSILMNKRFYDMDPRIIDSIIKSREYMFTELMNVPHVELYDYSHVSEIVLNLDHYKDISHYSPEINQFILRTLGTKEYLVTKENLVQNSRSFKKQIQDFTLENP</sequence>
<evidence type="ECO:0000313" key="3">
    <source>
        <dbReference type="Proteomes" id="UP000181936"/>
    </source>
</evidence>
<dbReference type="Proteomes" id="UP000181936">
    <property type="component" value="Chromosome"/>
</dbReference>
<keyword evidence="1" id="KW-0472">Membrane</keyword>
<dbReference type="KEGG" id="bwh:A9C19_01270"/>
<dbReference type="EMBL" id="CP016020">
    <property type="protein sequence ID" value="APH03494.1"/>
    <property type="molecule type" value="Genomic_DNA"/>
</dbReference>
<keyword evidence="1" id="KW-1133">Transmembrane helix</keyword>
<keyword evidence="3" id="KW-1185">Reference proteome</keyword>
<organism evidence="2 3">
    <name type="scientific">Bacillus weihaiensis</name>
    <dbReference type="NCBI Taxonomy" id="1547283"/>
    <lineage>
        <taxon>Bacteria</taxon>
        <taxon>Bacillati</taxon>
        <taxon>Bacillota</taxon>
        <taxon>Bacilli</taxon>
        <taxon>Bacillales</taxon>
        <taxon>Bacillaceae</taxon>
        <taxon>Bacillus</taxon>
    </lineage>
</organism>
<evidence type="ECO:0000256" key="1">
    <source>
        <dbReference type="SAM" id="Phobius"/>
    </source>
</evidence>
<keyword evidence="1" id="KW-0812">Transmembrane</keyword>
<dbReference type="AlphaFoldDB" id="A0A1L3MML3"/>
<dbReference type="RefSeq" id="WP_072578284.1">
    <property type="nucleotide sequence ID" value="NZ_CP016020.1"/>
</dbReference>
<accession>A0A1L3MML3</accession>
<evidence type="ECO:0000313" key="2">
    <source>
        <dbReference type="EMBL" id="APH03494.1"/>
    </source>
</evidence>
<gene>
    <name evidence="2" type="ORF">A9C19_01270</name>
</gene>
<reference evidence="2 3" key="1">
    <citation type="journal article" date="2016" name="Sci. Rep.">
        <title>Complete genome sequence and transcriptomic analysis of a novel marine strain Bacillus weihaiensis reveals the mechanism of brown algae degradation.</title>
        <authorList>
            <person name="Zhu Y."/>
            <person name="Chen P."/>
            <person name="Bao Y."/>
            <person name="Men Y."/>
            <person name="Zeng Y."/>
            <person name="Yang J."/>
            <person name="Sun J."/>
            <person name="Sun Y."/>
        </authorList>
    </citation>
    <scope>NUCLEOTIDE SEQUENCE [LARGE SCALE GENOMIC DNA]</scope>
    <source>
        <strain evidence="2 3">Alg07</strain>
    </source>
</reference>
<dbReference type="OrthoDB" id="996097at2"/>
<dbReference type="STRING" id="1547283.A9C19_01270"/>
<name>A0A1L3MML3_9BACI</name>
<protein>
    <submittedName>
        <fullName evidence="2">Uncharacterized protein</fullName>
    </submittedName>
</protein>